<protein>
    <recommendedName>
        <fullName evidence="3">Roadblock/LC7 domain-containing protein</fullName>
    </recommendedName>
</protein>
<name>A0A4T3EXJ7_9SPHN</name>
<dbReference type="EMBL" id="SSHH01000004">
    <property type="protein sequence ID" value="TIX49306.1"/>
    <property type="molecule type" value="Genomic_DNA"/>
</dbReference>
<sequence length="122" mass="13177">MSYQDKLDEIMEIDGAIATALVDMDSGMALATSGNPKGLDLEVAAAGNTNVMKAKMNTMADLGLKENIEDILITLDSQIHMIRPATSESGKGLFIYVALDKKKANLAMARHKLRIVEKGIEI</sequence>
<accession>A0A4T3EXJ7</accession>
<dbReference type="Proteomes" id="UP000309389">
    <property type="component" value="Unassembled WGS sequence"/>
</dbReference>
<evidence type="ECO:0000313" key="2">
    <source>
        <dbReference type="Proteomes" id="UP000309389"/>
    </source>
</evidence>
<reference evidence="1 2" key="1">
    <citation type="submission" date="2019-04" db="EMBL/GenBank/DDBJ databases">
        <title>Altererythrobacter aquimixticola sp. nov., isolated from sediment of junction between the ocean and a freshwater spring.</title>
        <authorList>
            <person name="Yoon J.-H."/>
        </authorList>
    </citation>
    <scope>NUCLEOTIDE SEQUENCE [LARGE SCALE GENOMIC DNA]</scope>
    <source>
        <strain evidence="1 2">SSKS-13</strain>
    </source>
</reference>
<evidence type="ECO:0000313" key="1">
    <source>
        <dbReference type="EMBL" id="TIX49306.1"/>
    </source>
</evidence>
<evidence type="ECO:0008006" key="3">
    <source>
        <dbReference type="Google" id="ProtNLM"/>
    </source>
</evidence>
<comment type="caution">
    <text evidence="1">The sequence shown here is derived from an EMBL/GenBank/DDBJ whole genome shotgun (WGS) entry which is preliminary data.</text>
</comment>
<dbReference type="AlphaFoldDB" id="A0A4T3EXJ7"/>
<keyword evidence="2" id="KW-1185">Reference proteome</keyword>
<organism evidence="1 2">
    <name type="scientific">Alteraurantiacibacter aquimixticola</name>
    <dbReference type="NCBI Taxonomy" id="2489173"/>
    <lineage>
        <taxon>Bacteria</taxon>
        <taxon>Pseudomonadati</taxon>
        <taxon>Pseudomonadota</taxon>
        <taxon>Alphaproteobacteria</taxon>
        <taxon>Sphingomonadales</taxon>
        <taxon>Erythrobacteraceae</taxon>
        <taxon>Alteraurantiacibacter</taxon>
    </lineage>
</organism>
<dbReference type="SUPFAM" id="SSF103196">
    <property type="entry name" value="Roadblock/LC7 domain"/>
    <property type="match status" value="1"/>
</dbReference>
<dbReference type="OrthoDB" id="3781969at2"/>
<gene>
    <name evidence="1" type="ORF">E5222_15775</name>
</gene>
<proteinExistence type="predicted"/>